<dbReference type="RefSeq" id="WP_209979336.1">
    <property type="nucleotide sequence ID" value="NZ_JAGGLB010000054.1"/>
</dbReference>
<evidence type="ECO:0000313" key="1">
    <source>
        <dbReference type="EMBL" id="MBP1996670.1"/>
    </source>
</evidence>
<evidence type="ECO:0000313" key="2">
    <source>
        <dbReference type="Proteomes" id="UP001519287"/>
    </source>
</evidence>
<dbReference type="EMBL" id="JAGGLB010000054">
    <property type="protein sequence ID" value="MBP1996670.1"/>
    <property type="molecule type" value="Genomic_DNA"/>
</dbReference>
<dbReference type="Proteomes" id="UP001519287">
    <property type="component" value="Unassembled WGS sequence"/>
</dbReference>
<comment type="caution">
    <text evidence="1">The sequence shown here is derived from an EMBL/GenBank/DDBJ whole genome shotgun (WGS) entry which is preliminary data.</text>
</comment>
<reference evidence="1 2" key="1">
    <citation type="submission" date="2021-03" db="EMBL/GenBank/DDBJ databases">
        <title>Genomic Encyclopedia of Type Strains, Phase IV (KMG-IV): sequencing the most valuable type-strain genomes for metagenomic binning, comparative biology and taxonomic classification.</title>
        <authorList>
            <person name="Goeker M."/>
        </authorList>
    </citation>
    <scope>NUCLEOTIDE SEQUENCE [LARGE SCALE GENOMIC DNA]</scope>
    <source>
        <strain evidence="1 2">DSM 26048</strain>
    </source>
</reference>
<keyword evidence="2" id="KW-1185">Reference proteome</keyword>
<evidence type="ECO:0008006" key="3">
    <source>
        <dbReference type="Google" id="ProtNLM"/>
    </source>
</evidence>
<gene>
    <name evidence="1" type="ORF">J2Z66_008318</name>
</gene>
<name>A0ABS4JBS5_9BACL</name>
<proteinExistence type="predicted"/>
<sequence>MLFKNHILDGIAKGEISLAFRRWKSARVNSGSRLHTTIGVLEIVSIEAIHDWEISDEDIKQAGFSTREGLLKEINSFSNDGNIYRIVLVHIGADPREELRERNELTEQEFVEVRGKLERLDKASPHGPWTAKFMCIIKQYPGLRSTELASAIEWETEKFKLNVRKLKNIGLTISLGTGYQISPRGEVVMERLELK</sequence>
<protein>
    <recommendedName>
        <fullName evidence="3">ASCH domain-containing protein</fullName>
    </recommendedName>
</protein>
<accession>A0ABS4JBS5</accession>
<organism evidence="1 2">
    <name type="scientific">Paenibacillus eucommiae</name>
    <dbReference type="NCBI Taxonomy" id="1355755"/>
    <lineage>
        <taxon>Bacteria</taxon>
        <taxon>Bacillati</taxon>
        <taxon>Bacillota</taxon>
        <taxon>Bacilli</taxon>
        <taxon>Bacillales</taxon>
        <taxon>Paenibacillaceae</taxon>
        <taxon>Paenibacillus</taxon>
    </lineage>
</organism>